<organism evidence="2 3">
    <name type="scientific">Coptis chinensis</name>
    <dbReference type="NCBI Taxonomy" id="261450"/>
    <lineage>
        <taxon>Eukaryota</taxon>
        <taxon>Viridiplantae</taxon>
        <taxon>Streptophyta</taxon>
        <taxon>Embryophyta</taxon>
        <taxon>Tracheophyta</taxon>
        <taxon>Spermatophyta</taxon>
        <taxon>Magnoliopsida</taxon>
        <taxon>Ranunculales</taxon>
        <taxon>Ranunculaceae</taxon>
        <taxon>Coptidoideae</taxon>
        <taxon>Coptis</taxon>
    </lineage>
</organism>
<evidence type="ECO:0000313" key="2">
    <source>
        <dbReference type="EMBL" id="KAF9611768.1"/>
    </source>
</evidence>
<sequence>MEYPSSQQFSHLINLVRQNQQSSPVSAFGPEAQVVDGDTSSRVLQPTSLRTTPNGSRRWWRPMSDNESEGFDNLDSVFGESESIARFGGYGAFHGEGDVVSYSVYGGESDVSVDVHSFLDGEVFIQPHDRSDFGGDTDIDQMHAGLDRWNSQDQDEEDEDWGESNAEDRIEGTVYVENPDDYLDAVGFEVLLEQLAKADDTRRGAPPAAASFVDNLPCVIIDETHMKHATPIVSLVGIVLVFCFCNHLANTLGTIGQCGIQLQGQQHVRMSPGNLRNGQGETGTGDGGPSEWNLFSFELVWF</sequence>
<protein>
    <submittedName>
        <fullName evidence="2">Uncharacterized protein</fullName>
    </submittedName>
</protein>
<dbReference type="EMBL" id="JADFTS010000004">
    <property type="protein sequence ID" value="KAF9611768.1"/>
    <property type="molecule type" value="Genomic_DNA"/>
</dbReference>
<dbReference type="OrthoDB" id="21204at2759"/>
<keyword evidence="3" id="KW-1185">Reference proteome</keyword>
<evidence type="ECO:0000313" key="3">
    <source>
        <dbReference type="Proteomes" id="UP000631114"/>
    </source>
</evidence>
<proteinExistence type="predicted"/>
<name>A0A835LXD1_9MAGN</name>
<reference evidence="2 3" key="1">
    <citation type="submission" date="2020-10" db="EMBL/GenBank/DDBJ databases">
        <title>The Coptis chinensis genome and diversification of protoberbering-type alkaloids.</title>
        <authorList>
            <person name="Wang B."/>
            <person name="Shu S."/>
            <person name="Song C."/>
            <person name="Liu Y."/>
        </authorList>
    </citation>
    <scope>NUCLEOTIDE SEQUENCE [LARGE SCALE GENOMIC DNA]</scope>
    <source>
        <strain evidence="2">HL-2020</strain>
        <tissue evidence="2">Leaf</tissue>
    </source>
</reference>
<feature type="region of interest" description="Disordered" evidence="1">
    <location>
        <begin position="148"/>
        <end position="169"/>
    </location>
</feature>
<feature type="compositionally biased region" description="Acidic residues" evidence="1">
    <location>
        <begin position="153"/>
        <end position="162"/>
    </location>
</feature>
<evidence type="ECO:0000256" key="1">
    <source>
        <dbReference type="SAM" id="MobiDB-lite"/>
    </source>
</evidence>
<dbReference type="Proteomes" id="UP000631114">
    <property type="component" value="Unassembled WGS sequence"/>
</dbReference>
<dbReference type="AlphaFoldDB" id="A0A835LXD1"/>
<comment type="caution">
    <text evidence="2">The sequence shown here is derived from an EMBL/GenBank/DDBJ whole genome shotgun (WGS) entry which is preliminary data.</text>
</comment>
<gene>
    <name evidence="2" type="ORF">IFM89_034966</name>
</gene>
<accession>A0A835LXD1</accession>